<dbReference type="InterPro" id="IPR012332">
    <property type="entry name" value="Autotransporter_pectin_lyase_C"/>
</dbReference>
<gene>
    <name evidence="4" type="ORF">BK660_01270</name>
</gene>
<evidence type="ECO:0000313" key="4">
    <source>
        <dbReference type="EMBL" id="RON24332.1"/>
    </source>
</evidence>
<feature type="domain" description="Autotransporter" evidence="3">
    <location>
        <begin position="621"/>
        <end position="890"/>
    </location>
</feature>
<dbReference type="GO" id="GO:0019867">
    <property type="term" value="C:outer membrane"/>
    <property type="evidence" value="ECO:0007669"/>
    <property type="project" value="InterPro"/>
</dbReference>
<keyword evidence="1 2" id="KW-0732">Signal</keyword>
<organism evidence="4 5">
    <name type="scientific">Pseudomonas brassicacearum</name>
    <dbReference type="NCBI Taxonomy" id="930166"/>
    <lineage>
        <taxon>Bacteria</taxon>
        <taxon>Pseudomonadati</taxon>
        <taxon>Pseudomonadota</taxon>
        <taxon>Gammaproteobacteria</taxon>
        <taxon>Pseudomonadales</taxon>
        <taxon>Pseudomonadaceae</taxon>
        <taxon>Pseudomonas</taxon>
    </lineage>
</organism>
<dbReference type="InterPro" id="IPR051551">
    <property type="entry name" value="Autotransporter_adhesion"/>
</dbReference>
<feature type="chain" id="PRO_5019302690" evidence="2">
    <location>
        <begin position="34"/>
        <end position="890"/>
    </location>
</feature>
<reference evidence="4 5" key="1">
    <citation type="submission" date="2016-10" db="EMBL/GenBank/DDBJ databases">
        <title>Comparative genome analysis of multiple Pseudomonas spp. focuses on biocontrol and plant growth promoting traits.</title>
        <authorList>
            <person name="Tao X.-Y."/>
            <person name="Taylor C.G."/>
        </authorList>
    </citation>
    <scope>NUCLEOTIDE SEQUENCE [LARGE SCALE GENOMIC DNA]</scope>
    <source>
        <strain evidence="4 5">38D7</strain>
    </source>
</reference>
<dbReference type="InterPro" id="IPR011050">
    <property type="entry name" value="Pectin_lyase_fold/virulence"/>
</dbReference>
<accession>A0A423IFW0</accession>
<feature type="signal peptide" evidence="2">
    <location>
        <begin position="1"/>
        <end position="33"/>
    </location>
</feature>
<evidence type="ECO:0000256" key="1">
    <source>
        <dbReference type="ARBA" id="ARBA00022729"/>
    </source>
</evidence>
<evidence type="ECO:0000313" key="5">
    <source>
        <dbReference type="Proteomes" id="UP000285636"/>
    </source>
</evidence>
<dbReference type="Gene3D" id="2.40.128.130">
    <property type="entry name" value="Autotransporter beta-domain"/>
    <property type="match status" value="1"/>
</dbReference>
<protein>
    <submittedName>
        <fullName evidence="4">Autotransporter outer membrane beta-barrel domain-containing protein</fullName>
    </submittedName>
</protein>
<name>A0A423IFW0_9PSED</name>
<dbReference type="EMBL" id="MOBK01000001">
    <property type="protein sequence ID" value="RON24332.1"/>
    <property type="molecule type" value="Genomic_DNA"/>
</dbReference>
<dbReference type="NCBIfam" id="TIGR01414">
    <property type="entry name" value="autotrans_barl"/>
    <property type="match status" value="1"/>
</dbReference>
<dbReference type="Pfam" id="PF03212">
    <property type="entry name" value="Pertactin"/>
    <property type="match status" value="1"/>
</dbReference>
<dbReference type="CDD" id="cd01343">
    <property type="entry name" value="PL1_Passenger_AT"/>
    <property type="match status" value="1"/>
</dbReference>
<dbReference type="PANTHER" id="PTHR35037">
    <property type="entry name" value="C-TERMINAL REGION OF AIDA-LIKE PROTEIN"/>
    <property type="match status" value="1"/>
</dbReference>
<proteinExistence type="predicted"/>
<dbReference type="SUPFAM" id="SSF103515">
    <property type="entry name" value="Autotransporter"/>
    <property type="match status" value="1"/>
</dbReference>
<comment type="caution">
    <text evidence="4">The sequence shown here is derived from an EMBL/GenBank/DDBJ whole genome shotgun (WGS) entry which is preliminary data.</text>
</comment>
<dbReference type="InterPro" id="IPR036709">
    <property type="entry name" value="Autotransporte_beta_dom_sf"/>
</dbReference>
<dbReference type="AlphaFoldDB" id="A0A423IFW0"/>
<dbReference type="InterPro" id="IPR006315">
    <property type="entry name" value="OM_autotransptr_brl_dom"/>
</dbReference>
<dbReference type="InterPro" id="IPR005546">
    <property type="entry name" value="Autotransporte_beta"/>
</dbReference>
<evidence type="ECO:0000256" key="2">
    <source>
        <dbReference type="SAM" id="SignalP"/>
    </source>
</evidence>
<sequence length="890" mass="92152">MSSKTQLPFPQTSNGIWTLSFMSLMLTSSLIQAATVPTGTSQSIDANTPVETWQLQTNAALIGSGATTLGITSAAGGTIDLSNSSTTTNGAGGFVHGIALTNASAALSNSTVTSATGMGISAVRGVSSVGGSKVTLRDRSVVQGLQGGIAGNRFSDINVQNSTVEGTGANSFGVRLLEGSLVASGSTITGGLNGVTVGTDTLVTTVIPTSIVLDGTRVEGKTASAIVVGINAPNFPTVANIQVRNGSTLVSGNNTVLEVRQGAQANFLVDNSELTGNVVVASGSSANVTLQNNASLVGDLQNVTSATLNNQARMTGNVLGASSVVIDNASTLTGNLQNVTNALINHQSVMTGDMVGGASVVIDNASTLNGNLQNVANATINHQSVMTGNVVGAASVLIDNASTFTGNLQEVANTTISNQSVMTGNVNAAAESVSNLTLDNGASLTGQVNNVANFGINNNALWQMTDSQSVNNLTLNGGRVRFGGNQDYFQLNVANLAGSGTFEMGTDFNKGVSDLLNVTGSAAGNHQLLVSSTGLDPVNDSSIKIVQSVAGSAQYGLVNNRVDVGAFTYRLAKEGDDWYLQPDKAVVSTSTRTVLAISAATPTVVWGENVQLINRMGDLRANAGQTGAWARSFGSRYSISNNAYGDGYSQNQYGLSLGVDTPVQIAGEQVLLGVFAGYSKSNLDLSRGSSGEIDSTSIGAYGTWLGQRGYYLDTVAKLNHFRNDAKVSMSDGSLTKGHYNNLGASVSAEFGKHIDIRDGYYAEVFTQWQGAAVQGKNFNLDNGLNADADTTRSLLGKAGVTLGRGMKLANGSVLQPHVRAAVVREFVNNNEVRVNKNKFNNDLSGDRFEIGAGGSWTLTNRWQLHAELETSKGDNVTKDYGVNMGVHYSF</sequence>
<dbReference type="Pfam" id="PF03797">
    <property type="entry name" value="Autotransporter"/>
    <property type="match status" value="1"/>
</dbReference>
<dbReference type="InterPro" id="IPR004899">
    <property type="entry name" value="Pertactin_central"/>
</dbReference>
<dbReference type="SMART" id="SM00869">
    <property type="entry name" value="Autotransporter"/>
    <property type="match status" value="1"/>
</dbReference>
<evidence type="ECO:0000259" key="3">
    <source>
        <dbReference type="PROSITE" id="PS51208"/>
    </source>
</evidence>
<dbReference type="Gene3D" id="2.160.20.20">
    <property type="match status" value="2"/>
</dbReference>
<dbReference type="Proteomes" id="UP000285636">
    <property type="component" value="Unassembled WGS sequence"/>
</dbReference>
<dbReference type="PANTHER" id="PTHR35037:SF7">
    <property type="entry name" value="AUTOTRANSPORTER"/>
    <property type="match status" value="1"/>
</dbReference>
<dbReference type="InterPro" id="IPR003991">
    <property type="entry name" value="Pertactin_virulence_factor"/>
</dbReference>
<dbReference type="PRINTS" id="PR01484">
    <property type="entry name" value="PRTACTNFAMLY"/>
</dbReference>
<dbReference type="SUPFAM" id="SSF51126">
    <property type="entry name" value="Pectin lyase-like"/>
    <property type="match status" value="1"/>
</dbReference>
<dbReference type="PROSITE" id="PS51208">
    <property type="entry name" value="AUTOTRANSPORTER"/>
    <property type="match status" value="1"/>
</dbReference>